<dbReference type="Proteomes" id="UP000247078">
    <property type="component" value="Unassembled WGS sequence"/>
</dbReference>
<reference evidence="2 4" key="1">
    <citation type="submission" date="2018-05" db="EMBL/GenBank/DDBJ databases">
        <title>Freshwater and sediment microbial communities from various areas in North America, analyzing microbe dynamics in response to fracking.</title>
        <authorList>
            <person name="Lamendella R."/>
        </authorList>
    </citation>
    <scope>NUCLEOTIDE SEQUENCE [LARGE SCALE GENOMIC DNA]</scope>
    <source>
        <strain evidence="2 4">DB-3</strain>
        <strain evidence="3 5">NG-13</strain>
    </source>
</reference>
<evidence type="ECO:0000313" key="3">
    <source>
        <dbReference type="EMBL" id="RAJ00844.1"/>
    </source>
</evidence>
<name>A0A855YAI0_9BACL</name>
<proteinExistence type="predicted"/>
<gene>
    <name evidence="3" type="ORF">DET54_102331</name>
    <name evidence="2" type="ORF">DET56_106398</name>
</gene>
<dbReference type="AlphaFoldDB" id="A0A855YAI0"/>
<evidence type="ECO:0000313" key="2">
    <source>
        <dbReference type="EMBL" id="PWW40012.1"/>
    </source>
</evidence>
<keyword evidence="5" id="KW-1185">Reference proteome</keyword>
<keyword evidence="1" id="KW-0812">Transmembrane</keyword>
<dbReference type="RefSeq" id="WP_109999986.1">
    <property type="nucleotide sequence ID" value="NZ_QGTZ01000006.1"/>
</dbReference>
<protein>
    <submittedName>
        <fullName evidence="2">Uncharacterized protein</fullName>
    </submittedName>
</protein>
<dbReference type="OrthoDB" id="2657084at2"/>
<organism evidence="2 4">
    <name type="scientific">Paenibacillus pabuli</name>
    <dbReference type="NCBI Taxonomy" id="1472"/>
    <lineage>
        <taxon>Bacteria</taxon>
        <taxon>Bacillati</taxon>
        <taxon>Bacillota</taxon>
        <taxon>Bacilli</taxon>
        <taxon>Bacillales</taxon>
        <taxon>Paenibacillaceae</taxon>
        <taxon>Paenibacillus</taxon>
    </lineage>
</organism>
<keyword evidence="1" id="KW-0472">Membrane</keyword>
<accession>A0A855YAI0</accession>
<keyword evidence="1" id="KW-1133">Transmembrane helix</keyword>
<comment type="caution">
    <text evidence="2">The sequence shown here is derived from an EMBL/GenBank/DDBJ whole genome shotgun (WGS) entry which is preliminary data.</text>
</comment>
<sequence length="67" mass="7581">MNSNHEQEQVHERLDRLEQKLDYLAEAQQANRRSPGVRFLIGFAIVIAVVFILMLVIGIIQFISSGG</sequence>
<evidence type="ECO:0000313" key="4">
    <source>
        <dbReference type="Proteomes" id="UP000247078"/>
    </source>
</evidence>
<dbReference type="Proteomes" id="UP000248827">
    <property type="component" value="Unassembled WGS sequence"/>
</dbReference>
<feature type="transmembrane region" description="Helical" evidence="1">
    <location>
        <begin position="39"/>
        <end position="63"/>
    </location>
</feature>
<dbReference type="EMBL" id="QGTZ01000006">
    <property type="protein sequence ID" value="PWW40012.1"/>
    <property type="molecule type" value="Genomic_DNA"/>
</dbReference>
<evidence type="ECO:0000256" key="1">
    <source>
        <dbReference type="SAM" id="Phobius"/>
    </source>
</evidence>
<evidence type="ECO:0000313" key="5">
    <source>
        <dbReference type="Proteomes" id="UP000248827"/>
    </source>
</evidence>
<dbReference type="EMBL" id="QLLI01000002">
    <property type="protein sequence ID" value="RAJ00844.1"/>
    <property type="molecule type" value="Genomic_DNA"/>
</dbReference>